<reference evidence="8" key="1">
    <citation type="submission" date="2019-09" db="EMBL/GenBank/DDBJ databases">
        <title>Draft genome information of white flower Hibiscus syriacus.</title>
        <authorList>
            <person name="Kim Y.-M."/>
        </authorList>
    </citation>
    <scope>NUCLEOTIDE SEQUENCE [LARGE SCALE GENOMIC DNA]</scope>
    <source>
        <strain evidence="8">YM2019G1</strain>
    </source>
</reference>
<evidence type="ECO:0000256" key="2">
    <source>
        <dbReference type="ARBA" id="ARBA00022676"/>
    </source>
</evidence>
<dbReference type="GO" id="GO:0000139">
    <property type="term" value="C:Golgi membrane"/>
    <property type="evidence" value="ECO:0007669"/>
    <property type="project" value="UniProtKB-SubCell"/>
</dbReference>
<dbReference type="InterPro" id="IPR049625">
    <property type="entry name" value="Glyco_transf_61_cat"/>
</dbReference>
<dbReference type="InterPro" id="IPR014710">
    <property type="entry name" value="RmlC-like_jellyroll"/>
</dbReference>
<dbReference type="Proteomes" id="UP000436088">
    <property type="component" value="Unassembled WGS sequence"/>
</dbReference>
<dbReference type="GO" id="GO:0016763">
    <property type="term" value="F:pentosyltransferase activity"/>
    <property type="evidence" value="ECO:0007669"/>
    <property type="project" value="UniProtKB-ARBA"/>
</dbReference>
<dbReference type="Gene3D" id="2.60.120.10">
    <property type="entry name" value="Jelly Rolls"/>
    <property type="match status" value="1"/>
</dbReference>
<evidence type="ECO:0000259" key="6">
    <source>
        <dbReference type="Pfam" id="PF02678"/>
    </source>
</evidence>
<keyword evidence="4" id="KW-0325">Glycoprotein</keyword>
<feature type="domain" description="Glycosyltransferase 61 catalytic" evidence="7">
    <location>
        <begin position="418"/>
        <end position="518"/>
    </location>
</feature>
<evidence type="ECO:0000256" key="3">
    <source>
        <dbReference type="ARBA" id="ARBA00022679"/>
    </source>
</evidence>
<keyword evidence="2" id="KW-0328">Glycosyltransferase</keyword>
<dbReference type="Pfam" id="PF04577">
    <property type="entry name" value="Glyco_transf_61"/>
    <property type="match status" value="1"/>
</dbReference>
<feature type="domain" description="Pirin N-terminal" evidence="6">
    <location>
        <begin position="12"/>
        <end position="44"/>
    </location>
</feature>
<keyword evidence="3" id="KW-0808">Transferase</keyword>
<evidence type="ECO:0000256" key="1">
    <source>
        <dbReference type="ARBA" id="ARBA00004323"/>
    </source>
</evidence>
<dbReference type="SUPFAM" id="SSF51182">
    <property type="entry name" value="RmlC-like cupins"/>
    <property type="match status" value="1"/>
</dbReference>
<comment type="caution">
    <text evidence="8">The sequence shown here is derived from an EMBL/GenBank/DDBJ whole genome shotgun (WGS) entry which is preliminary data.</text>
</comment>
<gene>
    <name evidence="8" type="ORF">F3Y22_tig00012370pilonHSYRG00165</name>
</gene>
<dbReference type="PANTHER" id="PTHR48437">
    <property type="entry name" value="INITIATOR BINDING DOMAIN-CONTAINING PROTEIN"/>
    <property type="match status" value="1"/>
</dbReference>
<name>A0A6A3C2Y2_HIBSY</name>
<accession>A0A6A3C2Y2</accession>
<dbReference type="InterPro" id="IPR011051">
    <property type="entry name" value="RmlC_Cupin_sf"/>
</dbReference>
<proteinExistence type="inferred from homology"/>
<dbReference type="InterPro" id="IPR007657">
    <property type="entry name" value="Glycosyltransferase_61"/>
</dbReference>
<evidence type="ECO:0000313" key="8">
    <source>
        <dbReference type="EMBL" id="KAE8723550.1"/>
    </source>
</evidence>
<sequence>MKTLRGIRGPLEQVMFQWMTAGRGIVHSEMPAPQGTQKGLRLWVNLSSKYIMIEPMYQEMPSKDIVEITEDGIKIRVIAGEAMGIKSPIYTRTPTVHHQHLAVNHHRTADSSPINIPYRRPHSSKSSPIIPSKPWHIIPSYLPWSLNPNVVLNSCEAYFGNGFTKVADILPAKVALRTGSSWFRCHHSETLRTSICEGGKIRMDPGKIEMSSGGEKLEDVIGRSEEEELPRFQDGAFVVEGNGGSKRRKLVGEGFLDEFIPVDDDDSGHPIRESIGSIVIVGANDFDCQEWVDEPTLLATRFEYANLFHTVTDWYSAYMSSRVTGLPNRPHLVFVDGHCQVHIDRFTKIFTGPVCFRHAIFSPLGNETPLSRGLGEKIDCHGVSALDLVQSPDIHKTARLSEFGEMIRSAFDLPVNRHRASKAALGHNVLFIRREDYFAHPRHEGTVEQRLRNEQEVFDSLSRWASDHVECKVNLINGSIAHMAMKEQARAIQDASVIIGAHGAGLTHLVSASPKTVLLEIVSKKFKRPHFQLIAQWKGLESHGIYLYGPYANPQIVITRLDRIISHLGC</sequence>
<dbReference type="InterPro" id="IPR003829">
    <property type="entry name" value="Pirin_N_dom"/>
</dbReference>
<evidence type="ECO:0000313" key="9">
    <source>
        <dbReference type="Proteomes" id="UP000436088"/>
    </source>
</evidence>
<dbReference type="PANTHER" id="PTHR48437:SF1">
    <property type="entry name" value="INITIATOR BINDING DOMAIN-CONTAINING PROTEIN"/>
    <property type="match status" value="1"/>
</dbReference>
<evidence type="ECO:0000259" key="7">
    <source>
        <dbReference type="Pfam" id="PF04577"/>
    </source>
</evidence>
<dbReference type="AlphaFoldDB" id="A0A6A3C2Y2"/>
<evidence type="ECO:0000256" key="4">
    <source>
        <dbReference type="ARBA" id="ARBA00023180"/>
    </source>
</evidence>
<dbReference type="Pfam" id="PF02678">
    <property type="entry name" value="Pirin"/>
    <property type="match status" value="1"/>
</dbReference>
<organism evidence="8 9">
    <name type="scientific">Hibiscus syriacus</name>
    <name type="common">Rose of Sharon</name>
    <dbReference type="NCBI Taxonomy" id="106335"/>
    <lineage>
        <taxon>Eukaryota</taxon>
        <taxon>Viridiplantae</taxon>
        <taxon>Streptophyta</taxon>
        <taxon>Embryophyta</taxon>
        <taxon>Tracheophyta</taxon>
        <taxon>Spermatophyta</taxon>
        <taxon>Magnoliopsida</taxon>
        <taxon>eudicotyledons</taxon>
        <taxon>Gunneridae</taxon>
        <taxon>Pentapetalae</taxon>
        <taxon>rosids</taxon>
        <taxon>malvids</taxon>
        <taxon>Malvales</taxon>
        <taxon>Malvaceae</taxon>
        <taxon>Malvoideae</taxon>
        <taxon>Hibiscus</taxon>
    </lineage>
</organism>
<protein>
    <submittedName>
        <fullName evidence="8">Beta-(1,2)-xylosyltransferase</fullName>
    </submittedName>
</protein>
<comment type="similarity">
    <text evidence="5">Belongs to the pirin family.</text>
</comment>
<evidence type="ECO:0000256" key="5">
    <source>
        <dbReference type="RuleBase" id="RU003457"/>
    </source>
</evidence>
<keyword evidence="9" id="KW-1185">Reference proteome</keyword>
<dbReference type="EMBL" id="VEPZ02000519">
    <property type="protein sequence ID" value="KAE8723550.1"/>
    <property type="molecule type" value="Genomic_DNA"/>
</dbReference>
<comment type="subcellular location">
    <subcellularLocation>
        <location evidence="1">Golgi apparatus membrane</location>
        <topology evidence="1">Single-pass type II membrane protein</topology>
    </subcellularLocation>
</comment>